<feature type="region of interest" description="Disordered" evidence="1">
    <location>
        <begin position="1389"/>
        <end position="1451"/>
    </location>
</feature>
<dbReference type="OrthoDB" id="2554322at2759"/>
<feature type="compositionally biased region" description="Polar residues" evidence="1">
    <location>
        <begin position="171"/>
        <end position="181"/>
    </location>
</feature>
<feature type="region of interest" description="Disordered" evidence="1">
    <location>
        <begin position="1289"/>
        <end position="1344"/>
    </location>
</feature>
<feature type="compositionally biased region" description="Low complexity" evidence="1">
    <location>
        <begin position="791"/>
        <end position="801"/>
    </location>
</feature>
<feature type="compositionally biased region" description="Low complexity" evidence="1">
    <location>
        <begin position="713"/>
        <end position="722"/>
    </location>
</feature>
<feature type="compositionally biased region" description="Low complexity" evidence="1">
    <location>
        <begin position="1332"/>
        <end position="1344"/>
    </location>
</feature>
<feature type="compositionally biased region" description="Pro residues" evidence="1">
    <location>
        <begin position="1298"/>
        <end position="1308"/>
    </location>
</feature>
<evidence type="ECO:0000256" key="1">
    <source>
        <dbReference type="SAM" id="MobiDB-lite"/>
    </source>
</evidence>
<feature type="compositionally biased region" description="Polar residues" evidence="1">
    <location>
        <begin position="1389"/>
        <end position="1398"/>
    </location>
</feature>
<feature type="compositionally biased region" description="Basic and acidic residues" evidence="1">
    <location>
        <begin position="46"/>
        <end position="61"/>
    </location>
</feature>
<keyword evidence="3" id="KW-1185">Reference proteome</keyword>
<feature type="compositionally biased region" description="Low complexity" evidence="1">
    <location>
        <begin position="388"/>
        <end position="398"/>
    </location>
</feature>
<evidence type="ECO:0000313" key="3">
    <source>
        <dbReference type="Proteomes" id="UP000311382"/>
    </source>
</evidence>
<feature type="compositionally biased region" description="Polar residues" evidence="1">
    <location>
        <begin position="763"/>
        <end position="779"/>
    </location>
</feature>
<proteinExistence type="predicted"/>
<reference evidence="2 3" key="1">
    <citation type="submission" date="2019-03" db="EMBL/GenBank/DDBJ databases">
        <title>Rhodosporidium diobovatum UCD-FST 08-225 genome sequencing, assembly, and annotation.</title>
        <authorList>
            <person name="Fakankun I.U."/>
            <person name="Fristensky B."/>
            <person name="Levin D.B."/>
        </authorList>
    </citation>
    <scope>NUCLEOTIDE SEQUENCE [LARGE SCALE GENOMIC DNA]</scope>
    <source>
        <strain evidence="2 3">UCD-FST 08-225</strain>
    </source>
</reference>
<feature type="compositionally biased region" description="Pro residues" evidence="1">
    <location>
        <begin position="1041"/>
        <end position="1056"/>
    </location>
</feature>
<feature type="compositionally biased region" description="Low complexity" evidence="1">
    <location>
        <begin position="504"/>
        <end position="514"/>
    </location>
</feature>
<protein>
    <submittedName>
        <fullName evidence="2">Uncharacterized protein</fullName>
    </submittedName>
</protein>
<accession>A0A5C5G077</accession>
<feature type="compositionally biased region" description="Low complexity" evidence="1">
    <location>
        <begin position="899"/>
        <end position="916"/>
    </location>
</feature>
<feature type="compositionally biased region" description="Low complexity" evidence="1">
    <location>
        <begin position="862"/>
        <end position="881"/>
    </location>
</feature>
<feature type="compositionally biased region" description="Low complexity" evidence="1">
    <location>
        <begin position="1422"/>
        <end position="1442"/>
    </location>
</feature>
<feature type="compositionally biased region" description="Acidic residues" evidence="1">
    <location>
        <begin position="469"/>
        <end position="479"/>
    </location>
</feature>
<organism evidence="2 3">
    <name type="scientific">Rhodotorula diobovata</name>
    <dbReference type="NCBI Taxonomy" id="5288"/>
    <lineage>
        <taxon>Eukaryota</taxon>
        <taxon>Fungi</taxon>
        <taxon>Dikarya</taxon>
        <taxon>Basidiomycota</taxon>
        <taxon>Pucciniomycotina</taxon>
        <taxon>Microbotryomycetes</taxon>
        <taxon>Sporidiobolales</taxon>
        <taxon>Sporidiobolaceae</taxon>
        <taxon>Rhodotorula</taxon>
    </lineage>
</organism>
<feature type="compositionally biased region" description="Low complexity" evidence="1">
    <location>
        <begin position="126"/>
        <end position="137"/>
    </location>
</feature>
<sequence length="1543" mass="161734">MPLAMTSSAPPPVPPPRLPPTRPSTSSALDRWREDDDDADWGVPLSRKEAKGKARAVEGDGKVGGGASKEGQDKAALRTRRAVASESWDADFDFHAPPLPSPRRESSRAASSSRSRPTTPLHRHTSSASNVPSTPSSRHASPPGSPRHGWSRGGPATLSLDSLASSIAWTSDQDPTLTVLSTAPPGVATTPRTMSREAHQSHHASASTATTRPPLSRQTTPRSRIPKLSPSPSRGTAQPSWTDSSVTTDSDYRADTPCLTEDSFNSLTTAEEEVVTEHEVDSGTEVALAGPVLPAESSSLGSRIKSISGSRKWRFGRRGSASREDPPSRQQMPPPPRPPPVSARRAGTPEAMVIDRHELSRARVSNSPRWNLPRPVSRSTNADGGKGSSSTVGSSSSSQHLNQRAQHSSGASVSTSSTSAGRSRRTSLHFAPPPIVPPSFGRRGSLASPHSPSESVAFSWREYSGTTTEGEEDEDDDGETTGADLSDASGDEGARRPRRRAGRHAGQAARGAPRLAGAITPSTSFASTRPVSPVESILGSDRARWNASQVSFASSASAFALRGPPPSTGFVAGPGADATHGQGQKRKLTKRRPSSGLSPSSSAYDQLNAPSLLTSDRPLLAPSIFSNSSGGSSQPSSSHTVLHRARSYHRPPPPAPPFAEDSDAERAPRQRSVTNPAKKQRAAGERGQVVDMDDTEWLGVVPFPPSPRASLEAHGVPHGPAAPSGPPPRSSRILRKVSGAGGKSYPPVTGRTQGEVKAKRSSGLGQTLSNLLSRSTSALPLSGKRAPSPAPSAKSVKSSKSGLLRRPSSRASRITADEGSTPPVPKSPSLSALRKRSSGFAQPLPLSTSASVPALPAPASPRPRSSTASSSSPALPRSSSTFSFLRRPRAFSRTATKEAPASSPVSPTAAAPSSPSFDERPRAVSMSSRASRQSAASSGPTQATPRGQLNPDFKMPRPVSNVSTVSSTASGTTDATDSTLMPLGGFLDGSTPRAARASASRDVPPVPPLPRYMRARPGAAPMGHRPSLSLSSIVPLRSASPRPPLAPSKPGTPEPLPLESHRPVTALAGRVERDDEEALTDDDELALPRRNSLGDLRIPARITNAQKKIEEDLERVKQFARAVEDLKGLRRQYDQLIHIFAESPSSPANLTPDRPSINALAKTAQAARRVEIDYSAWWEQAQTLIDLGDGKASRKERASPGTLASRRDRCVSLAPETTPPRSSTSPGLRPLPSESETETEAKFATSAVLGRNGSTAPRLRRRPSASSIETEASVAVRQREMLRGVLAPTMKGASLPSRAPPAPRPPLPRLDSSKSNGKRVSGVPRGVSHTISPTTPRSPSLPAATPLPAVAARRVSRGGVFGIRELLLRLRSKATEELAASVGSIPLDSSTRLSSASVAPSLGRRSVSDPSHRPHTPQRAGASHLRPSAPPLAAALPSTSSPGRISLSSESDEDWDADLAISAPSRNSFLDADESVSAAVAARRERTRSVIVAGAGAGAGLGAGKGGELMVLTTEAMPHLLAKAREVREACEACVGLLKGLTV</sequence>
<feature type="compositionally biased region" description="Pro residues" evidence="1">
    <location>
        <begin position="332"/>
        <end position="341"/>
    </location>
</feature>
<feature type="compositionally biased region" description="Polar residues" evidence="1">
    <location>
        <begin position="520"/>
        <end position="530"/>
    </location>
</feature>
<gene>
    <name evidence="2" type="ORF">DMC30DRAFT_186601</name>
</gene>
<dbReference type="EMBL" id="SOZI01000038">
    <property type="protein sequence ID" value="TNY21734.1"/>
    <property type="molecule type" value="Genomic_DNA"/>
</dbReference>
<feature type="region of interest" description="Disordered" evidence="1">
    <location>
        <begin position="1"/>
        <end position="158"/>
    </location>
</feature>
<comment type="caution">
    <text evidence="2">The sequence shown here is derived from an EMBL/GenBank/DDBJ whole genome shotgun (WGS) entry which is preliminary data.</text>
</comment>
<feature type="compositionally biased region" description="Pro residues" evidence="1">
    <location>
        <begin position="9"/>
        <end position="22"/>
    </location>
</feature>
<feature type="compositionally biased region" description="Polar residues" evidence="1">
    <location>
        <begin position="230"/>
        <end position="241"/>
    </location>
</feature>
<feature type="compositionally biased region" description="Low complexity" evidence="1">
    <location>
        <begin position="297"/>
        <end position="310"/>
    </location>
</feature>
<feature type="region of interest" description="Disordered" evidence="1">
    <location>
        <begin position="1190"/>
        <end position="1273"/>
    </location>
</feature>
<feature type="region of interest" description="Disordered" evidence="1">
    <location>
        <begin position="559"/>
        <end position="1063"/>
    </location>
</feature>
<feature type="compositionally biased region" description="Basic residues" evidence="1">
    <location>
        <begin position="583"/>
        <end position="593"/>
    </location>
</feature>
<feature type="compositionally biased region" description="Low complexity" evidence="1">
    <location>
        <begin position="408"/>
        <end position="421"/>
    </location>
</feature>
<feature type="compositionally biased region" description="Low complexity" evidence="1">
    <location>
        <begin position="1215"/>
        <end position="1233"/>
    </location>
</feature>
<feature type="compositionally biased region" description="Low complexity" evidence="1">
    <location>
        <begin position="623"/>
        <end position="638"/>
    </location>
</feature>
<feature type="compositionally biased region" description="Low complexity" evidence="1">
    <location>
        <begin position="923"/>
        <end position="938"/>
    </location>
</feature>
<feature type="region of interest" description="Disordered" evidence="1">
    <location>
        <begin position="171"/>
        <end position="537"/>
    </location>
</feature>
<dbReference type="Proteomes" id="UP000311382">
    <property type="component" value="Unassembled WGS sequence"/>
</dbReference>
<feature type="compositionally biased region" description="Low complexity" evidence="1">
    <location>
        <begin position="960"/>
        <end position="979"/>
    </location>
</feature>
<feature type="compositionally biased region" description="Low complexity" evidence="1">
    <location>
        <begin position="843"/>
        <end position="854"/>
    </location>
</feature>
<feature type="compositionally biased region" description="Polar residues" evidence="1">
    <location>
        <begin position="603"/>
        <end position="614"/>
    </location>
</feature>
<evidence type="ECO:0000313" key="2">
    <source>
        <dbReference type="EMBL" id="TNY21734.1"/>
    </source>
</evidence>
<name>A0A5C5G077_9BASI</name>
<feature type="compositionally biased region" description="Low complexity" evidence="1">
    <location>
        <begin position="108"/>
        <end position="117"/>
    </location>
</feature>